<dbReference type="Proteomes" id="UP001196870">
    <property type="component" value="Unassembled WGS sequence"/>
</dbReference>
<dbReference type="InterPro" id="IPR036388">
    <property type="entry name" value="WH-like_DNA-bd_sf"/>
</dbReference>
<organism evidence="6 7">
    <name type="scientific">Plastoroseomonas hellenica</name>
    <dbReference type="NCBI Taxonomy" id="2687306"/>
    <lineage>
        <taxon>Bacteria</taxon>
        <taxon>Pseudomonadati</taxon>
        <taxon>Pseudomonadota</taxon>
        <taxon>Alphaproteobacteria</taxon>
        <taxon>Acetobacterales</taxon>
        <taxon>Acetobacteraceae</taxon>
        <taxon>Plastoroseomonas</taxon>
    </lineage>
</organism>
<dbReference type="EMBL" id="JAAGBB010000001">
    <property type="protein sequence ID" value="MBR0662844.1"/>
    <property type="molecule type" value="Genomic_DNA"/>
</dbReference>
<dbReference type="SUPFAM" id="SSF100950">
    <property type="entry name" value="NagB/RpiA/CoA transferase-like"/>
    <property type="match status" value="1"/>
</dbReference>
<proteinExistence type="predicted"/>
<keyword evidence="2" id="KW-0805">Transcription regulation</keyword>
<dbReference type="Pfam" id="PF00455">
    <property type="entry name" value="DeoRC"/>
    <property type="match status" value="1"/>
</dbReference>
<dbReference type="Gene3D" id="1.10.10.10">
    <property type="entry name" value="Winged helix-like DNA-binding domain superfamily/Winged helix DNA-binding domain"/>
    <property type="match status" value="1"/>
</dbReference>
<sequence>MFDGRRRQRILERLAAAGEVEVSSLAAEFGCSAKTIRRDLAALARAGHLQRQHGGAIATTPPDLPPVLRRADRDRQAKDRAAALVPGLVPPGGLVFLGGGSTMLAVAARLRELPASVGFVTTMPDIAQLLATGDRHEVHLAGGRLDPATRTVEGPEALRFLEARRFDLALIGASAIDAEDGVMGPSAGHLDLAEVVRRRARRLAVVADASKFGRGDRYALYGFDRIAAIVTDRLPPDPFPECARAAGAALILPGLC</sequence>
<dbReference type="InterPro" id="IPR036390">
    <property type="entry name" value="WH_DNA-bd_sf"/>
</dbReference>
<evidence type="ECO:0000256" key="4">
    <source>
        <dbReference type="ARBA" id="ARBA00023163"/>
    </source>
</evidence>
<dbReference type="PANTHER" id="PTHR30363">
    <property type="entry name" value="HTH-TYPE TRANSCRIPTIONAL REGULATOR SRLR-RELATED"/>
    <property type="match status" value="1"/>
</dbReference>
<evidence type="ECO:0000313" key="6">
    <source>
        <dbReference type="EMBL" id="MBR0662844.1"/>
    </source>
</evidence>
<gene>
    <name evidence="6" type="ORF">GXW71_00610</name>
</gene>
<evidence type="ECO:0000256" key="3">
    <source>
        <dbReference type="ARBA" id="ARBA00023125"/>
    </source>
</evidence>
<keyword evidence="3" id="KW-0238">DNA-binding</keyword>
<keyword evidence="4" id="KW-0804">Transcription</keyword>
<dbReference type="SUPFAM" id="SSF46785">
    <property type="entry name" value="Winged helix' DNA-binding domain"/>
    <property type="match status" value="1"/>
</dbReference>
<evidence type="ECO:0000259" key="5">
    <source>
        <dbReference type="PROSITE" id="PS51000"/>
    </source>
</evidence>
<protein>
    <submittedName>
        <fullName evidence="6">DeoR/GlpR transcriptional regulator</fullName>
    </submittedName>
</protein>
<keyword evidence="1" id="KW-0678">Repressor</keyword>
<dbReference type="InterPro" id="IPR037171">
    <property type="entry name" value="NagB/RpiA_transferase-like"/>
</dbReference>
<evidence type="ECO:0000313" key="7">
    <source>
        <dbReference type="Proteomes" id="UP001196870"/>
    </source>
</evidence>
<reference evidence="7" key="1">
    <citation type="journal article" date="2021" name="Syst. Appl. Microbiol.">
        <title>Roseomonas hellenica sp. nov., isolated from roots of wild-growing Alkanna tinctoria.</title>
        <authorList>
            <person name="Rat A."/>
            <person name="Naranjo H.D."/>
            <person name="Lebbe L."/>
            <person name="Cnockaert M."/>
            <person name="Krigas N."/>
            <person name="Grigoriadou K."/>
            <person name="Maloupa E."/>
            <person name="Willems A."/>
        </authorList>
    </citation>
    <scope>NUCLEOTIDE SEQUENCE [LARGE SCALE GENOMIC DNA]</scope>
    <source>
        <strain evidence="7">LMG 31523</strain>
    </source>
</reference>
<dbReference type="Gene3D" id="3.40.50.1360">
    <property type="match status" value="1"/>
</dbReference>
<keyword evidence="7" id="KW-1185">Reference proteome</keyword>
<dbReference type="InterPro" id="IPR018356">
    <property type="entry name" value="Tscrpt_reg_HTH_DeoR_CS"/>
</dbReference>
<dbReference type="SMART" id="SM00420">
    <property type="entry name" value="HTH_DEOR"/>
    <property type="match status" value="1"/>
</dbReference>
<dbReference type="RefSeq" id="WP_211850332.1">
    <property type="nucleotide sequence ID" value="NZ_JAAGBB010000001.1"/>
</dbReference>
<accession>A0ABS5ERC0</accession>
<dbReference type="PRINTS" id="PR00037">
    <property type="entry name" value="HTHLACR"/>
</dbReference>
<dbReference type="Pfam" id="PF08220">
    <property type="entry name" value="HTH_DeoR"/>
    <property type="match status" value="1"/>
</dbReference>
<name>A0ABS5ERC0_9PROT</name>
<feature type="domain" description="HTH deoR-type" evidence="5">
    <location>
        <begin position="3"/>
        <end position="58"/>
    </location>
</feature>
<dbReference type="PROSITE" id="PS00894">
    <property type="entry name" value="HTH_DEOR_1"/>
    <property type="match status" value="1"/>
</dbReference>
<dbReference type="InterPro" id="IPR014036">
    <property type="entry name" value="DeoR-like_C"/>
</dbReference>
<dbReference type="InterPro" id="IPR050313">
    <property type="entry name" value="Carb_Metab_HTH_regulators"/>
</dbReference>
<dbReference type="SMART" id="SM01134">
    <property type="entry name" value="DeoRC"/>
    <property type="match status" value="1"/>
</dbReference>
<dbReference type="PANTHER" id="PTHR30363:SF4">
    <property type="entry name" value="GLYCEROL-3-PHOSPHATE REGULON REPRESSOR"/>
    <property type="match status" value="1"/>
</dbReference>
<comment type="caution">
    <text evidence="6">The sequence shown here is derived from an EMBL/GenBank/DDBJ whole genome shotgun (WGS) entry which is preliminary data.</text>
</comment>
<evidence type="ECO:0000256" key="1">
    <source>
        <dbReference type="ARBA" id="ARBA00022491"/>
    </source>
</evidence>
<dbReference type="PROSITE" id="PS51000">
    <property type="entry name" value="HTH_DEOR_2"/>
    <property type="match status" value="1"/>
</dbReference>
<evidence type="ECO:0000256" key="2">
    <source>
        <dbReference type="ARBA" id="ARBA00023015"/>
    </source>
</evidence>
<dbReference type="InterPro" id="IPR001034">
    <property type="entry name" value="DeoR_HTH"/>
</dbReference>